<protein>
    <submittedName>
        <fullName evidence="2">DUF349 domain-containing protein</fullName>
    </submittedName>
</protein>
<dbReference type="InterPro" id="IPR007139">
    <property type="entry name" value="DUF349"/>
</dbReference>
<organism evidence="2 3">
    <name type="scientific">Pseudolabrys taiwanensis</name>
    <dbReference type="NCBI Taxonomy" id="331696"/>
    <lineage>
        <taxon>Bacteria</taxon>
        <taxon>Pseudomonadati</taxon>
        <taxon>Pseudomonadota</taxon>
        <taxon>Alphaproteobacteria</taxon>
        <taxon>Hyphomicrobiales</taxon>
        <taxon>Xanthobacteraceae</taxon>
        <taxon>Pseudolabrys</taxon>
    </lineage>
</organism>
<dbReference type="RefSeq" id="WP_115693709.1">
    <property type="nucleotide sequence ID" value="NZ_CP031417.1"/>
</dbReference>
<dbReference type="OrthoDB" id="5422202at2"/>
<dbReference type="AlphaFoldDB" id="A0A346A2D3"/>
<proteinExistence type="predicted"/>
<evidence type="ECO:0000313" key="3">
    <source>
        <dbReference type="Proteomes" id="UP000254889"/>
    </source>
</evidence>
<dbReference type="Proteomes" id="UP000254889">
    <property type="component" value="Chromosome"/>
</dbReference>
<evidence type="ECO:0000256" key="1">
    <source>
        <dbReference type="SAM" id="MobiDB-lite"/>
    </source>
</evidence>
<feature type="region of interest" description="Disordered" evidence="1">
    <location>
        <begin position="219"/>
        <end position="246"/>
    </location>
</feature>
<accession>A0A346A2D3</accession>
<feature type="compositionally biased region" description="Polar residues" evidence="1">
    <location>
        <begin position="223"/>
        <end position="239"/>
    </location>
</feature>
<evidence type="ECO:0000313" key="2">
    <source>
        <dbReference type="EMBL" id="AXK83330.1"/>
    </source>
</evidence>
<dbReference type="Pfam" id="PF03993">
    <property type="entry name" value="DUF349"/>
    <property type="match status" value="2"/>
</dbReference>
<name>A0A346A2D3_9HYPH</name>
<dbReference type="KEGG" id="ptaw:DW352_24085"/>
<reference evidence="2 3" key="1">
    <citation type="submission" date="2018-07" db="EMBL/GenBank/DDBJ databases">
        <authorList>
            <person name="Quirk P.G."/>
            <person name="Krulwich T.A."/>
        </authorList>
    </citation>
    <scope>NUCLEOTIDE SEQUENCE [LARGE SCALE GENOMIC DNA]</scope>
    <source>
        <strain evidence="2 3">CC-BB4</strain>
    </source>
</reference>
<dbReference type="EMBL" id="CP031417">
    <property type="protein sequence ID" value="AXK83330.1"/>
    <property type="molecule type" value="Genomic_DNA"/>
</dbReference>
<keyword evidence="3" id="KW-1185">Reference proteome</keyword>
<gene>
    <name evidence="2" type="ORF">DW352_24085</name>
</gene>
<sequence>MTGAYDRWHERQAVTDEMERIARSDYDTREEWEEAQKDILELKDQWHAIRHPGKFDEDGDQHRRMREALDDFFEGKRKWLDDRRAAFEAAADEKRSIVEAANDLLRHYDLRDAREKYKELQAEWKEIRGGDPDSQLWNEFRSVGDEIYSQTEERRQHFDNASSLKRALVKSANDLPSWPDSRAAKEKYKGLQAEWKGIRGGDPDSQLWNEFRSIGDQLFAKSNARQNDNANNAPTSPHSSELERLELTSKMKELALSDDPKSKTAEAIKLQKRWKSLAATNSNLSVGLARQFRQAEEQFWAKVKSSPR</sequence>